<gene>
    <name evidence="2" type="ORF">HU200_020564</name>
</gene>
<keyword evidence="3" id="KW-1185">Reference proteome</keyword>
<sequence length="701" mass="77745">MPPPKHRVKGPLEGGASSGADVVPQRKLRGKSTGSREKAGGAGDTGPSLANFSNLIGSAHEDPPTPKPNSIPITTTQPPLWNAREMKYTRPWSSSFPSQPLSSSIADSSFTSPSLDDHPGNTGARGCVPWLGPTQKPGTGLSGPPSSCLTVKAGRAFSLEAPPNHLGVTNLNVETQLEHQSVMGSSGGAPRKHQASLSGGTPRKDQASLCGGTPRNYQAVAGSSGGMTRKHQAVSGLSGRMPPKHQAVTGSNRGTPWKHQADTDSSRGTLQKRQAVTDSSRGTPRKHQAVTGSSEGTPQKHQAVMGLSGGTPQKHQAVMGSSRGTPRKYQAFTGLTRGMAPNNRMKEKSGGALRAEMPQRSSIKDSIKPFRQLPHLGNRRARSIAELPATSEKHSAVPRKSLLTGQKPRRTSSSHLNTTKDKKKSTAYVDERHIEDNTTKDKKKSDVPVDERRIEEIVINSHEVEYAIQELNELGLGYDISYEEFEGYLELLPCRDFKIDTSLRPDGDQLNELQVRDVLYHIKYCKGGCEYEDWKTYRGYFNSYEIDIEYLRYWKELLTELKWMEGFVRMKKPSLKECLDSMVMDILWYKELDGIYFEIWQRITKLKESFKEALNEVYKSEKFPLRRYKMKDALDNDCSDMEKEFGSCTVGITLEVTEEKGRELIAHAIRNQKERPKFYAQYVERKIEIAKAVGMIPTVVT</sequence>
<evidence type="ECO:0000313" key="2">
    <source>
        <dbReference type="EMBL" id="KAF8725986.1"/>
    </source>
</evidence>
<dbReference type="PANTHER" id="PTHR34480:SF14">
    <property type="entry name" value="OS01G0967800 PROTEIN"/>
    <property type="match status" value="1"/>
</dbReference>
<feature type="compositionally biased region" description="Polar residues" evidence="1">
    <location>
        <begin position="290"/>
        <end position="300"/>
    </location>
</feature>
<feature type="region of interest" description="Disordered" evidence="1">
    <location>
        <begin position="180"/>
        <end position="360"/>
    </location>
</feature>
<feature type="region of interest" description="Disordered" evidence="1">
    <location>
        <begin position="1"/>
        <end position="123"/>
    </location>
</feature>
<protein>
    <submittedName>
        <fullName evidence="2">Uncharacterized protein</fullName>
    </submittedName>
</protein>
<dbReference type="Proteomes" id="UP000636709">
    <property type="component" value="Unassembled WGS sequence"/>
</dbReference>
<dbReference type="AlphaFoldDB" id="A0A835F249"/>
<feature type="compositionally biased region" description="Polar residues" evidence="1">
    <location>
        <begin position="266"/>
        <end position="282"/>
    </location>
</feature>
<evidence type="ECO:0000256" key="1">
    <source>
        <dbReference type="SAM" id="MobiDB-lite"/>
    </source>
</evidence>
<dbReference type="PANTHER" id="PTHR34480">
    <property type="entry name" value="OS01G0967800 PROTEIN-RELATED"/>
    <property type="match status" value="1"/>
</dbReference>
<feature type="compositionally biased region" description="Polar residues" evidence="1">
    <location>
        <begin position="105"/>
        <end position="114"/>
    </location>
</feature>
<accession>A0A835F249</accession>
<feature type="region of interest" description="Disordered" evidence="1">
    <location>
        <begin position="386"/>
        <end position="426"/>
    </location>
</feature>
<name>A0A835F249_9POAL</name>
<comment type="caution">
    <text evidence="2">The sequence shown here is derived from an EMBL/GenBank/DDBJ whole genome shotgun (WGS) entry which is preliminary data.</text>
</comment>
<dbReference type="EMBL" id="JACEFO010001653">
    <property type="protein sequence ID" value="KAF8725986.1"/>
    <property type="molecule type" value="Genomic_DNA"/>
</dbReference>
<feature type="compositionally biased region" description="Low complexity" evidence="1">
    <location>
        <begin position="91"/>
        <end position="104"/>
    </location>
</feature>
<evidence type="ECO:0000313" key="3">
    <source>
        <dbReference type="Proteomes" id="UP000636709"/>
    </source>
</evidence>
<dbReference type="OrthoDB" id="587492at2759"/>
<proteinExistence type="predicted"/>
<reference evidence="2" key="1">
    <citation type="submission" date="2020-07" db="EMBL/GenBank/DDBJ databases">
        <title>Genome sequence and genetic diversity analysis of an under-domesticated orphan crop, white fonio (Digitaria exilis).</title>
        <authorList>
            <person name="Bennetzen J.L."/>
            <person name="Chen S."/>
            <person name="Ma X."/>
            <person name="Wang X."/>
            <person name="Yssel A.E.J."/>
            <person name="Chaluvadi S.R."/>
            <person name="Johnson M."/>
            <person name="Gangashetty P."/>
            <person name="Hamidou F."/>
            <person name="Sanogo M.D."/>
            <person name="Zwaenepoel A."/>
            <person name="Wallace J."/>
            <person name="Van De Peer Y."/>
            <person name="Van Deynze A."/>
        </authorList>
    </citation>
    <scope>NUCLEOTIDE SEQUENCE</scope>
    <source>
        <tissue evidence="2">Leaves</tissue>
    </source>
</reference>
<organism evidence="2 3">
    <name type="scientific">Digitaria exilis</name>
    <dbReference type="NCBI Taxonomy" id="1010633"/>
    <lineage>
        <taxon>Eukaryota</taxon>
        <taxon>Viridiplantae</taxon>
        <taxon>Streptophyta</taxon>
        <taxon>Embryophyta</taxon>
        <taxon>Tracheophyta</taxon>
        <taxon>Spermatophyta</taxon>
        <taxon>Magnoliopsida</taxon>
        <taxon>Liliopsida</taxon>
        <taxon>Poales</taxon>
        <taxon>Poaceae</taxon>
        <taxon>PACMAD clade</taxon>
        <taxon>Panicoideae</taxon>
        <taxon>Panicodae</taxon>
        <taxon>Paniceae</taxon>
        <taxon>Anthephorinae</taxon>
        <taxon>Digitaria</taxon>
    </lineage>
</organism>